<sequence length="260" mass="30060">MQEETPPRACKLISESLISYSLLEIIHHVMGNGLATISGYTQLLERVVHSEAQEISPDVAKRGWEQQKQRCAPYLQAMHSTEMRLNTFLARLRDLSANLDKEHFSARFVKNNLNLLVEEITNQLRLLYERDVWYLELSPTPCYIMCDSQWLTFALEHILMHLTTNDARTVPVDVKVTLCQDAAYALHEARIAIHIHDALMARRSKSTELFEVWSQTLDERDQNLCMALCYKLIREHGGHMWSEQDSSEQEIIYVSFPLAA</sequence>
<dbReference type="AlphaFoldDB" id="D6TRS6"/>
<dbReference type="InterPro" id="IPR036890">
    <property type="entry name" value="HATPase_C_sf"/>
</dbReference>
<evidence type="ECO:0008006" key="3">
    <source>
        <dbReference type="Google" id="ProtNLM"/>
    </source>
</evidence>
<proteinExistence type="predicted"/>
<organism evidence="1 2">
    <name type="scientific">Ktedonobacter racemifer DSM 44963</name>
    <dbReference type="NCBI Taxonomy" id="485913"/>
    <lineage>
        <taxon>Bacteria</taxon>
        <taxon>Bacillati</taxon>
        <taxon>Chloroflexota</taxon>
        <taxon>Ktedonobacteria</taxon>
        <taxon>Ktedonobacterales</taxon>
        <taxon>Ktedonobacteraceae</taxon>
        <taxon>Ktedonobacter</taxon>
    </lineage>
</organism>
<dbReference type="Proteomes" id="UP000004508">
    <property type="component" value="Unassembled WGS sequence"/>
</dbReference>
<dbReference type="InParanoid" id="D6TRS6"/>
<dbReference type="STRING" id="485913.Krac_7294"/>
<protein>
    <recommendedName>
        <fullName evidence="3">Histidine kinase</fullName>
    </recommendedName>
</protein>
<dbReference type="RefSeq" id="WP_007909979.1">
    <property type="nucleotide sequence ID" value="NZ_ADVG01000002.1"/>
</dbReference>
<gene>
    <name evidence="1" type="ORF">Krac_7294</name>
</gene>
<keyword evidence="2" id="KW-1185">Reference proteome</keyword>
<reference evidence="1 2" key="1">
    <citation type="journal article" date="2011" name="Stand. Genomic Sci.">
        <title>Non-contiguous finished genome sequence and contextual data of the filamentous soil bacterium Ktedonobacter racemifer type strain (SOSP1-21).</title>
        <authorList>
            <person name="Chang Y.J."/>
            <person name="Land M."/>
            <person name="Hauser L."/>
            <person name="Chertkov O."/>
            <person name="Del Rio T.G."/>
            <person name="Nolan M."/>
            <person name="Copeland A."/>
            <person name="Tice H."/>
            <person name="Cheng J.F."/>
            <person name="Lucas S."/>
            <person name="Han C."/>
            <person name="Goodwin L."/>
            <person name="Pitluck S."/>
            <person name="Ivanova N."/>
            <person name="Ovchinikova G."/>
            <person name="Pati A."/>
            <person name="Chen A."/>
            <person name="Palaniappan K."/>
            <person name="Mavromatis K."/>
            <person name="Liolios K."/>
            <person name="Brettin T."/>
            <person name="Fiebig A."/>
            <person name="Rohde M."/>
            <person name="Abt B."/>
            <person name="Goker M."/>
            <person name="Detter J.C."/>
            <person name="Woyke T."/>
            <person name="Bristow J."/>
            <person name="Eisen J.A."/>
            <person name="Markowitz V."/>
            <person name="Hugenholtz P."/>
            <person name="Kyrpides N.C."/>
            <person name="Klenk H.P."/>
            <person name="Lapidus A."/>
        </authorList>
    </citation>
    <scope>NUCLEOTIDE SEQUENCE [LARGE SCALE GENOMIC DNA]</scope>
    <source>
        <strain evidence="2">DSM 44963</strain>
    </source>
</reference>
<dbReference type="Gene3D" id="3.30.565.10">
    <property type="entry name" value="Histidine kinase-like ATPase, C-terminal domain"/>
    <property type="match status" value="1"/>
</dbReference>
<comment type="caution">
    <text evidence="1">The sequence shown here is derived from an EMBL/GenBank/DDBJ whole genome shotgun (WGS) entry which is preliminary data.</text>
</comment>
<dbReference type="EMBL" id="ADVG01000002">
    <property type="protein sequence ID" value="EFH86028.1"/>
    <property type="molecule type" value="Genomic_DNA"/>
</dbReference>
<accession>D6TRS6</accession>
<dbReference type="SUPFAM" id="SSF55874">
    <property type="entry name" value="ATPase domain of HSP90 chaperone/DNA topoisomerase II/histidine kinase"/>
    <property type="match status" value="1"/>
</dbReference>
<evidence type="ECO:0000313" key="1">
    <source>
        <dbReference type="EMBL" id="EFH86028.1"/>
    </source>
</evidence>
<name>D6TRS6_KTERA</name>
<evidence type="ECO:0000313" key="2">
    <source>
        <dbReference type="Proteomes" id="UP000004508"/>
    </source>
</evidence>